<comment type="subcellular location">
    <subcellularLocation>
        <location evidence="1">Endosome</location>
    </subcellularLocation>
</comment>
<evidence type="ECO:0000256" key="3">
    <source>
        <dbReference type="ARBA" id="ARBA00022448"/>
    </source>
</evidence>
<dbReference type="GO" id="GO:0005768">
    <property type="term" value="C:endosome"/>
    <property type="evidence" value="ECO:0007669"/>
    <property type="project" value="UniProtKB-SubCell"/>
</dbReference>
<protein>
    <submittedName>
        <fullName evidence="7">UPF0505 protein C16orf62 homolog isoform X1</fullName>
    </submittedName>
</protein>
<evidence type="ECO:0000256" key="5">
    <source>
        <dbReference type="ARBA" id="ARBA00022927"/>
    </source>
</evidence>
<keyword evidence="5" id="KW-0653">Protein transport</keyword>
<dbReference type="Proteomes" id="UP000694920">
    <property type="component" value="Unplaced"/>
</dbReference>
<dbReference type="PANTHER" id="PTHR13673">
    <property type="entry name" value="ESOPHAGEAL CANCER ASSOCIATED PROTEIN"/>
    <property type="match status" value="1"/>
</dbReference>
<evidence type="ECO:0000313" key="7">
    <source>
        <dbReference type="RefSeq" id="XP_015603142.1"/>
    </source>
</evidence>
<evidence type="ECO:0000256" key="1">
    <source>
        <dbReference type="ARBA" id="ARBA00004177"/>
    </source>
</evidence>
<keyword evidence="4" id="KW-0967">Endosome</keyword>
<dbReference type="AlphaFoldDB" id="A0AAJ7C6K8"/>
<organism evidence="6 7">
    <name type="scientific">Cephus cinctus</name>
    <name type="common">Wheat stem sawfly</name>
    <dbReference type="NCBI Taxonomy" id="211228"/>
    <lineage>
        <taxon>Eukaryota</taxon>
        <taxon>Metazoa</taxon>
        <taxon>Ecdysozoa</taxon>
        <taxon>Arthropoda</taxon>
        <taxon>Hexapoda</taxon>
        <taxon>Insecta</taxon>
        <taxon>Pterygota</taxon>
        <taxon>Neoptera</taxon>
        <taxon>Endopterygota</taxon>
        <taxon>Hymenoptera</taxon>
        <taxon>Cephoidea</taxon>
        <taxon>Cephidae</taxon>
        <taxon>Cephus</taxon>
    </lineage>
</organism>
<evidence type="ECO:0000256" key="4">
    <source>
        <dbReference type="ARBA" id="ARBA00022753"/>
    </source>
</evidence>
<dbReference type="InterPro" id="IPR029705">
    <property type="entry name" value="VPS35L"/>
</dbReference>
<gene>
    <name evidence="7" type="primary">LOC107271530</name>
</gene>
<dbReference type="RefSeq" id="XP_015603142.1">
    <property type="nucleotide sequence ID" value="XM_015747656.2"/>
</dbReference>
<dbReference type="GO" id="GO:0015031">
    <property type="term" value="P:protein transport"/>
    <property type="evidence" value="ECO:0007669"/>
    <property type="project" value="UniProtKB-KW"/>
</dbReference>
<proteinExistence type="inferred from homology"/>
<accession>A0AAJ7C6K8</accession>
<dbReference type="GO" id="GO:0032456">
    <property type="term" value="P:endocytic recycling"/>
    <property type="evidence" value="ECO:0007669"/>
    <property type="project" value="InterPro"/>
</dbReference>
<dbReference type="KEGG" id="ccin:107271530"/>
<evidence type="ECO:0000256" key="2">
    <source>
        <dbReference type="ARBA" id="ARBA00010704"/>
    </source>
</evidence>
<dbReference type="GeneID" id="107271530"/>
<keyword evidence="3" id="KW-0813">Transport</keyword>
<reference evidence="7" key="1">
    <citation type="submission" date="2025-08" db="UniProtKB">
        <authorList>
            <consortium name="RefSeq"/>
        </authorList>
    </citation>
    <scope>IDENTIFICATION</scope>
</reference>
<comment type="similarity">
    <text evidence="2">Belongs to the VPS35L family.</text>
</comment>
<evidence type="ECO:0000313" key="6">
    <source>
        <dbReference type="Proteomes" id="UP000694920"/>
    </source>
</evidence>
<name>A0AAJ7C6K8_CEPCN</name>
<keyword evidence="6" id="KW-1185">Reference proteome</keyword>
<sequence length="979" mass="110818">MTDIEWVARSVDYGSVKVPFMEEVTDHPLKPVIVTMMDGRSGIKRGALRSTSTGSSTGTPTPIHTPFQVPNPLTDPLLNHSSLDGSDPLTQFAREDLDPLSKMAADEWDYSSNAAAVGKKSKDTMDELVQPWLARRTAILNKYTTSEKLSIVTSFLPGGEKVIVKVQPSGTLVDKVRTRLEQLDDFEEGSVRQMMDLSQQEYTVRIEQLNNELVQAWHSDQRVKALKIAIQCAKLLVDTSVITFYPSKFVLITDILDTFGKLVYERLKRKAEYYKPGSKVPTSLPDNFTPDIVTEVAKEICRNWFYKIASIRELVPRLYVEMAIIKSYRFLTTSEFSTALLRITRMIRGIGNPLIAVYARCYLCRVGLALNQSSDFEFAKENFYDFLAVYGQLFSQSLSYDLNGQSISLHTYLSLYTPALDWIMEVMATTASENLLDEILSRSKQQANSGLLLNSILATFKPAYIAARSMEFVNLIAGCEDDGFPQYLLYRSLGECLVEEAPPKNDCRPVLNTVWQYVLGLKDPAKFMHCSEIWIQFTVIHFSMHELNLFLGEVISHLSPNRAFEHYYSQLQTIVEKIVAHTQDFESLLTMENFLPLIDLFHKESIKVEVCKTVIEGFSTQSGPITDPIIISALMFISRIMHDSVSALTVDDEKRQIGNLICGLVQRVDYGRDFEKQLSFYAEARAAFPNLDSVHIQLVQCVNRLSVDTRKIVRGHHTRRTSAFVRACAAFCFITIPSLTLVHTRLQLYLLSGQVALLNQCLGQADACFKAALSLVPEMPKTIDIDGRQKSSEPYLVSYLSNFLSTLLVVPDSPEHGVLYLMRGLLNAVQRCFEQNATTKFYLYLRVLDLLSTVTQETYPYHVDKVDSNDKLYGSDKKFIGEVNKICSKVLEEILNHLKYLGSTDQLDKQSALAFELFDRIITRADLQDSALATIAVNLWNLSHRHGSIDPKLSIPTIHYITRRSHQPHFADILRKIKK</sequence>
<dbReference type="PANTHER" id="PTHR13673:SF0">
    <property type="entry name" value="VPS35 ENDOSOMAL PROTEIN-SORTING FACTOR-LIKE"/>
    <property type="match status" value="1"/>
</dbReference>